<dbReference type="InterPro" id="IPR055231">
    <property type="entry name" value="2AA_helical"/>
</dbReference>
<dbReference type="OrthoDB" id="242910at2759"/>
<keyword evidence="3 9" id="KW-0853">WD repeat</keyword>
<dbReference type="PROSITE" id="PS50294">
    <property type="entry name" value="WD_REPEATS_REGION"/>
    <property type="match status" value="1"/>
</dbReference>
<dbReference type="GeneID" id="54417480"/>
<dbReference type="InterPro" id="IPR011989">
    <property type="entry name" value="ARM-like"/>
</dbReference>
<evidence type="ECO:0000313" key="14">
    <source>
        <dbReference type="RefSeq" id="XP_033539032.1"/>
    </source>
</evidence>
<dbReference type="GO" id="GO:0034272">
    <property type="term" value="C:phosphatidylinositol 3-kinase complex, class III, type II"/>
    <property type="evidence" value="ECO:0007669"/>
    <property type="project" value="TreeGrafter"/>
</dbReference>
<accession>A0A6G1GHM6</accession>
<dbReference type="PANTHER" id="PTHR17583">
    <property type="entry name" value="PHOSPHOINOSITIDE 3-KINASE REGULATORY SUBUNIT 4"/>
    <property type="match status" value="1"/>
</dbReference>
<evidence type="ECO:0000256" key="10">
    <source>
        <dbReference type="SAM" id="MobiDB-lite"/>
    </source>
</evidence>
<evidence type="ECO:0000313" key="12">
    <source>
        <dbReference type="EMBL" id="KAF1817401.1"/>
    </source>
</evidence>
<evidence type="ECO:0000256" key="9">
    <source>
        <dbReference type="PROSITE-ProRule" id="PRU00221"/>
    </source>
</evidence>
<keyword evidence="5" id="KW-0677">Repeat</keyword>
<dbReference type="CDD" id="cd13980">
    <property type="entry name" value="STKc_Vps15"/>
    <property type="match status" value="1"/>
</dbReference>
<dbReference type="SUPFAM" id="SSF50978">
    <property type="entry name" value="WD40 repeat-like"/>
    <property type="match status" value="1"/>
</dbReference>
<reference evidence="14" key="2">
    <citation type="submission" date="2020-04" db="EMBL/GenBank/DDBJ databases">
        <authorList>
            <consortium name="NCBI Genome Project"/>
        </authorList>
    </citation>
    <scope>NUCLEOTIDE SEQUENCE</scope>
    <source>
        <strain evidence="14">CBS 781.70</strain>
    </source>
</reference>
<keyword evidence="7" id="KW-0418">Kinase</keyword>
<evidence type="ECO:0000256" key="2">
    <source>
        <dbReference type="ARBA" id="ARBA00022527"/>
    </source>
</evidence>
<evidence type="ECO:0000256" key="7">
    <source>
        <dbReference type="ARBA" id="ARBA00022777"/>
    </source>
</evidence>
<dbReference type="Pfam" id="PF00069">
    <property type="entry name" value="Pkinase"/>
    <property type="match status" value="1"/>
</dbReference>
<dbReference type="GO" id="GO:0071561">
    <property type="term" value="C:nucleus-vacuole junction"/>
    <property type="evidence" value="ECO:0007669"/>
    <property type="project" value="TreeGrafter"/>
</dbReference>
<dbReference type="GO" id="GO:0004674">
    <property type="term" value="F:protein serine/threonine kinase activity"/>
    <property type="evidence" value="ECO:0007669"/>
    <property type="project" value="UniProtKB-KW"/>
</dbReference>
<dbReference type="GO" id="GO:0016236">
    <property type="term" value="P:macroautophagy"/>
    <property type="evidence" value="ECO:0007669"/>
    <property type="project" value="InterPro"/>
</dbReference>
<evidence type="ECO:0000256" key="5">
    <source>
        <dbReference type="ARBA" id="ARBA00022737"/>
    </source>
</evidence>
<dbReference type="InterPro" id="IPR008271">
    <property type="entry name" value="Ser/Thr_kinase_AS"/>
</dbReference>
<dbReference type="GO" id="GO:0006623">
    <property type="term" value="P:protein targeting to vacuole"/>
    <property type="evidence" value="ECO:0007669"/>
    <property type="project" value="TreeGrafter"/>
</dbReference>
<reference evidence="14" key="3">
    <citation type="submission" date="2025-04" db="UniProtKB">
        <authorList>
            <consortium name="RefSeq"/>
        </authorList>
    </citation>
    <scope>IDENTIFICATION</scope>
    <source>
        <strain evidence="14">CBS 781.70</strain>
    </source>
</reference>
<dbReference type="Gene3D" id="2.130.10.10">
    <property type="entry name" value="YVTN repeat-like/Quinoprotein amine dehydrogenase"/>
    <property type="match status" value="2"/>
</dbReference>
<dbReference type="Pfam" id="PF22956">
    <property type="entry name" value="VPS15-like_hel"/>
    <property type="match status" value="1"/>
</dbReference>
<dbReference type="Gene3D" id="1.10.510.10">
    <property type="entry name" value="Transferase(Phosphotransferase) domain 1"/>
    <property type="match status" value="1"/>
</dbReference>
<dbReference type="SUPFAM" id="SSF48371">
    <property type="entry name" value="ARM repeat"/>
    <property type="match status" value="1"/>
</dbReference>
<dbReference type="Gene3D" id="1.25.10.10">
    <property type="entry name" value="Leucine-rich Repeat Variant"/>
    <property type="match status" value="1"/>
</dbReference>
<protein>
    <recommendedName>
        <fullName evidence="1">non-specific serine/threonine protein kinase</fullName>
        <ecNumber evidence="1">2.7.11.1</ecNumber>
    </recommendedName>
</protein>
<evidence type="ECO:0000256" key="4">
    <source>
        <dbReference type="ARBA" id="ARBA00022679"/>
    </source>
</evidence>
<gene>
    <name evidence="12 14" type="ORF">P152DRAFT_407988</name>
</gene>
<dbReference type="Proteomes" id="UP000504638">
    <property type="component" value="Unplaced"/>
</dbReference>
<dbReference type="PROSITE" id="PS00108">
    <property type="entry name" value="PROTEIN_KINASE_ST"/>
    <property type="match status" value="1"/>
</dbReference>
<evidence type="ECO:0000313" key="13">
    <source>
        <dbReference type="Proteomes" id="UP000504638"/>
    </source>
</evidence>
<dbReference type="PROSITE" id="PS50082">
    <property type="entry name" value="WD_REPEATS_2"/>
    <property type="match status" value="1"/>
</dbReference>
<dbReference type="RefSeq" id="XP_033539032.1">
    <property type="nucleotide sequence ID" value="XM_033676910.1"/>
</dbReference>
<dbReference type="InterPro" id="IPR016024">
    <property type="entry name" value="ARM-type_fold"/>
</dbReference>
<keyword evidence="13" id="KW-1185">Reference proteome</keyword>
<dbReference type="Pfam" id="PF00400">
    <property type="entry name" value="WD40"/>
    <property type="match status" value="1"/>
</dbReference>
<name>A0A6G1GHM6_9PEZI</name>
<dbReference type="EC" id="2.7.11.1" evidence="1"/>
<evidence type="ECO:0000256" key="6">
    <source>
        <dbReference type="ARBA" id="ARBA00022741"/>
    </source>
</evidence>
<feature type="region of interest" description="Disordered" evidence="10">
    <location>
        <begin position="929"/>
        <end position="1062"/>
    </location>
</feature>
<dbReference type="EMBL" id="ML975149">
    <property type="protein sequence ID" value="KAF1817401.1"/>
    <property type="molecule type" value="Genomic_DNA"/>
</dbReference>
<feature type="compositionally biased region" description="Low complexity" evidence="10">
    <location>
        <begin position="1496"/>
        <end position="1510"/>
    </location>
</feature>
<dbReference type="InterPro" id="IPR015943">
    <property type="entry name" value="WD40/YVTN_repeat-like_dom_sf"/>
</dbReference>
<feature type="compositionally biased region" description="Polar residues" evidence="10">
    <location>
        <begin position="975"/>
        <end position="991"/>
    </location>
</feature>
<keyword evidence="6" id="KW-0547">Nucleotide-binding</keyword>
<dbReference type="SMART" id="SM00320">
    <property type="entry name" value="WD40"/>
    <property type="match status" value="5"/>
</dbReference>
<dbReference type="InterPro" id="IPR000719">
    <property type="entry name" value="Prot_kinase_dom"/>
</dbReference>
<dbReference type="InterPro" id="IPR045162">
    <property type="entry name" value="Vps15-like"/>
</dbReference>
<sequence length="1571" mass="174368">MGQGYSLTTLSAGSAGIDVPELADLTYDKSLGNARFMKCIRARHRDGLAVAKVIMKPFADMKLDEYVRILHKERQILADIPNAIGYHRIVETGTNGFLVRQYIHSSLYDRLSTRPFLEDIEKKWVAFQLLCAVRDCHAQNLFHGDIKTENILVTSWNWLYLSDFSSSFKPAYLPEDNPADFSFYFDTSGRRTCYLAPERFLSADSPPENRGGVNWSMDIFSTGCVIAELFLETPIFQLHHLFKYKKGEYDPILAHVNRIADKDIRELVTHMIQLDPEARYSAEEYLNFWRSRAFPDYFYNFLHQYMNLITDPANGRAPVTTGPENLGESDERIDRVYKEFDSISYALGYELPSAQSGQSSSTYKSNLPGLQFPLHLDIPNNKHVARASIKRAADDGTLIFLTLVVASVRSTARATSRIRACELMMAFAERVTDEAKLDRILPYAMVLLNDASDLVKAAALRAVSQITALVNSVSPINAYVFPEYVLPRLKPFVTGQPSNPSPFIRATYASCVATLASTASKFLDMMQALRADGSLPAGDPEAEANTISQSVYQMLYDVAQEDLTAQFEAQTKAILTDRDSAVRRSFLGSIATLCVFFGQAKAADVVLSHLNTYVNDPDWMLKCAFFETVVGVGIYVGSASLEEFVLPLMIQALTDPEEFVVERVLRSLSSLAQVGLFQRARTWKLVSLVARFTMHPNIWIREASAQFIEAASSHLAVSDCHSIIIPILSPYVRVAPSETTELKILDSLKKPLPRLVLDMGMTWALKAEKGIFWKSAKDRKTGSFGYVDEVITRLARKDIESKALNKVAKNEEDEQWVSRLRGGGMSPEDEFKFLCLRQYIWRVAHRKPKHVETAFFQPSGMVALKDHNASMQTVLFDPAPGLIAQASEQPPKENRIHSLADALLDASTTGDDALARRKRSHINSAMANLARVDTGESKPGINTSHSSTMGNEGAEPGLTPPRGVATGKARAGAPNTDSGADNSYPSSVSSTRLDEAPGMKRRGSAMSLIHSKEGGSKAPAEIGTTSTNAFGRVDSISRTETNKASTFSPLNAARQQHREQPNEVRFKAAHSYGGNDPTVLKLLDSLYLEHYPLDRTEFGPPVTPLRQQTIKRSRLQPQITPWRPEGILIALLSEHTGAINKIAIAPDHLFFLTASDDGFVKVWETSRLERNVTHRSKHTFRLNPGVRVTSLTFIENTYCFACAGSDGSVTVVKLEILDQTTARLGKLRTMREFSLDDDQYAIWSEHFKQDNQSVLIMATNKSRVIALDLRTMGILYELHNPLRHGTITSFCLDRRHHWILLGSSHGVLDLWDLRFRLRVKAWAFQGGSPIHRITQVNVRGAKKNRILIAGGTGQGEVTSWDIEKPQCKEIFRISSAKENSKGYQLVDIDDDKSGGMLGRFATSVDSRNTTIGDHGVRALAVGAHVNDDGEARQYFAISAGPDWKVRFWDPARPEYSSIVSGHEVDAMKPGYSASQMPNELTIITERSPVSQPREVSASPSPGSSKSSKAGSSKDDGSRRTSGKLPRSSMISLQQQQLLRSHLDTITDVVLVESPFGMVVSGDRSGAVYVFA</sequence>
<evidence type="ECO:0000256" key="3">
    <source>
        <dbReference type="ARBA" id="ARBA00022574"/>
    </source>
</evidence>
<dbReference type="GO" id="GO:0005770">
    <property type="term" value="C:late endosome"/>
    <property type="evidence" value="ECO:0007669"/>
    <property type="project" value="TreeGrafter"/>
</dbReference>
<dbReference type="PROSITE" id="PS50011">
    <property type="entry name" value="PROTEIN_KINASE_DOM"/>
    <property type="match status" value="1"/>
</dbReference>
<dbReference type="SUPFAM" id="SSF56112">
    <property type="entry name" value="Protein kinase-like (PK-like)"/>
    <property type="match status" value="1"/>
</dbReference>
<proteinExistence type="predicted"/>
<dbReference type="PANTHER" id="PTHR17583:SF0">
    <property type="entry name" value="PHOSPHOINOSITIDE 3-KINASE REGULATORY SUBUNIT 4"/>
    <property type="match status" value="1"/>
</dbReference>
<keyword evidence="8" id="KW-0067">ATP-binding</keyword>
<dbReference type="FunFam" id="1.10.510.10:FF:000497">
    <property type="entry name" value="Phosphoinositide 3-kinase regulatory subunit"/>
    <property type="match status" value="1"/>
</dbReference>
<dbReference type="GO" id="GO:0005524">
    <property type="term" value="F:ATP binding"/>
    <property type="evidence" value="ECO:0007669"/>
    <property type="project" value="UniProtKB-KW"/>
</dbReference>
<dbReference type="GO" id="GO:0045324">
    <property type="term" value="P:late endosome to vacuole transport"/>
    <property type="evidence" value="ECO:0007669"/>
    <property type="project" value="InterPro"/>
</dbReference>
<dbReference type="InterPro" id="IPR001680">
    <property type="entry name" value="WD40_rpt"/>
</dbReference>
<feature type="region of interest" description="Disordered" evidence="10">
    <location>
        <begin position="1485"/>
        <end position="1530"/>
    </location>
</feature>
<dbReference type="FunFam" id="1.25.10.10:FF:000342">
    <property type="entry name" value="Serine/threonine-protein kinase VPS15"/>
    <property type="match status" value="1"/>
</dbReference>
<dbReference type="InterPro" id="IPR011009">
    <property type="entry name" value="Kinase-like_dom_sf"/>
</dbReference>
<evidence type="ECO:0000259" key="11">
    <source>
        <dbReference type="PROSITE" id="PS50011"/>
    </source>
</evidence>
<dbReference type="SMART" id="SM00220">
    <property type="entry name" value="S_TKc"/>
    <property type="match status" value="1"/>
</dbReference>
<keyword evidence="2" id="KW-0723">Serine/threonine-protein kinase</keyword>
<reference evidence="12 14" key="1">
    <citation type="submission" date="2020-01" db="EMBL/GenBank/DDBJ databases">
        <authorList>
            <consortium name="DOE Joint Genome Institute"/>
            <person name="Haridas S."/>
            <person name="Albert R."/>
            <person name="Binder M."/>
            <person name="Bloem J."/>
            <person name="Labutti K."/>
            <person name="Salamov A."/>
            <person name="Andreopoulos B."/>
            <person name="Baker S.E."/>
            <person name="Barry K."/>
            <person name="Bills G."/>
            <person name="Bluhm B.H."/>
            <person name="Cannon C."/>
            <person name="Castanera R."/>
            <person name="Culley D.E."/>
            <person name="Daum C."/>
            <person name="Ezra D."/>
            <person name="Gonzalez J.B."/>
            <person name="Henrissat B."/>
            <person name="Kuo A."/>
            <person name="Liang C."/>
            <person name="Lipzen A."/>
            <person name="Lutzoni F."/>
            <person name="Magnuson J."/>
            <person name="Mondo S."/>
            <person name="Nolan M."/>
            <person name="Ohm R."/>
            <person name="Pangilinan J."/>
            <person name="Park H.-J."/>
            <person name="Ramirez L."/>
            <person name="Alfaro M."/>
            <person name="Sun H."/>
            <person name="Tritt A."/>
            <person name="Yoshinaga Y."/>
            <person name="Zwiers L.-H."/>
            <person name="Turgeon B.G."/>
            <person name="Goodwin S.B."/>
            <person name="Spatafora J.W."/>
            <person name="Crous P.W."/>
            <person name="Grigoriev I.V."/>
        </authorList>
    </citation>
    <scope>NUCLEOTIDE SEQUENCE</scope>
    <source>
        <strain evidence="12 14">CBS 781.70</strain>
    </source>
</reference>
<evidence type="ECO:0000256" key="1">
    <source>
        <dbReference type="ARBA" id="ARBA00012513"/>
    </source>
</evidence>
<feature type="domain" description="Protein kinase" evidence="11">
    <location>
        <begin position="25"/>
        <end position="306"/>
    </location>
</feature>
<feature type="compositionally biased region" description="Polar residues" evidence="10">
    <location>
        <begin position="940"/>
        <end position="950"/>
    </location>
</feature>
<dbReference type="GO" id="GO:0034271">
    <property type="term" value="C:phosphatidylinositol 3-kinase complex, class III, type I"/>
    <property type="evidence" value="ECO:0007669"/>
    <property type="project" value="TreeGrafter"/>
</dbReference>
<dbReference type="InterPro" id="IPR036322">
    <property type="entry name" value="WD40_repeat_dom_sf"/>
</dbReference>
<organism evidence="12">
    <name type="scientific">Eremomyces bilateralis CBS 781.70</name>
    <dbReference type="NCBI Taxonomy" id="1392243"/>
    <lineage>
        <taxon>Eukaryota</taxon>
        <taxon>Fungi</taxon>
        <taxon>Dikarya</taxon>
        <taxon>Ascomycota</taxon>
        <taxon>Pezizomycotina</taxon>
        <taxon>Dothideomycetes</taxon>
        <taxon>Dothideomycetes incertae sedis</taxon>
        <taxon>Eremomycetales</taxon>
        <taxon>Eremomycetaceae</taxon>
        <taxon>Eremomyces</taxon>
    </lineage>
</organism>
<evidence type="ECO:0000256" key="8">
    <source>
        <dbReference type="ARBA" id="ARBA00022840"/>
    </source>
</evidence>
<keyword evidence="4" id="KW-0808">Transferase</keyword>
<feature type="repeat" description="WD" evidence="9">
    <location>
        <begin position="1132"/>
        <end position="1173"/>
    </location>
</feature>